<dbReference type="OrthoDB" id="9795543at2"/>
<proteinExistence type="predicted"/>
<dbReference type="Gene3D" id="3.40.50.620">
    <property type="entry name" value="HUPs"/>
    <property type="match status" value="1"/>
</dbReference>
<keyword evidence="5" id="KW-1185">Reference proteome</keyword>
<dbReference type="PANTHER" id="PTHR43793">
    <property type="entry name" value="FAD SYNTHASE"/>
    <property type="match status" value="1"/>
</dbReference>
<dbReference type="AlphaFoldDB" id="A0A069CYI1"/>
<dbReference type="PANTHER" id="PTHR43793:SF1">
    <property type="entry name" value="FAD SYNTHASE"/>
    <property type="match status" value="1"/>
</dbReference>
<sequence>MDNENKKIRVFTSGSFDLFHVGHLNILEKSAALGDELIVGVSTDELIEQYKGMNPVIPFEQRFRIISSLRCVTKVVKQVKLTEIAQLKKEQIDIVTIGDDWEHKYLEGLEWMKSQPDKKVIYFPYTPGVSTTSIKKCIIECTNQIVQAALQREAALDYNWKEDEKIGSSSL</sequence>
<keyword evidence="1 4" id="KW-0808">Transferase</keyword>
<dbReference type="InterPro" id="IPR004821">
    <property type="entry name" value="Cyt_trans-like"/>
</dbReference>
<organism evidence="4 5">
    <name type="scientific">Bacteroides graminisolvens DSM 19988 = JCM 15093</name>
    <dbReference type="NCBI Taxonomy" id="1121097"/>
    <lineage>
        <taxon>Bacteria</taxon>
        <taxon>Pseudomonadati</taxon>
        <taxon>Bacteroidota</taxon>
        <taxon>Bacteroidia</taxon>
        <taxon>Bacteroidales</taxon>
        <taxon>Bacteroidaceae</taxon>
        <taxon>Bacteroides</taxon>
    </lineage>
</organism>
<name>A0A069CYI1_9BACE</name>
<evidence type="ECO:0000313" key="4">
    <source>
        <dbReference type="EMBL" id="GAK35200.1"/>
    </source>
</evidence>
<dbReference type="Proteomes" id="UP000027601">
    <property type="component" value="Unassembled WGS sequence"/>
</dbReference>
<dbReference type="EMBL" id="BAJS01000001">
    <property type="protein sequence ID" value="GAK35200.1"/>
    <property type="molecule type" value="Genomic_DNA"/>
</dbReference>
<evidence type="ECO:0000313" key="5">
    <source>
        <dbReference type="Proteomes" id="UP000027601"/>
    </source>
</evidence>
<reference evidence="4 5" key="1">
    <citation type="journal article" date="2015" name="Microbes Environ.">
        <title>Distribution and evolution of nitrogen fixation genes in the phylum bacteroidetes.</title>
        <authorList>
            <person name="Inoue J."/>
            <person name="Oshima K."/>
            <person name="Suda W."/>
            <person name="Sakamoto M."/>
            <person name="Iino T."/>
            <person name="Noda S."/>
            <person name="Hongoh Y."/>
            <person name="Hattori M."/>
            <person name="Ohkuma M."/>
        </authorList>
    </citation>
    <scope>NUCLEOTIDE SEQUENCE [LARGE SCALE GENOMIC DNA]</scope>
    <source>
        <strain evidence="4 5">JCM 15093</strain>
    </source>
</reference>
<dbReference type="STRING" id="1121097.GCA_000428125_00279"/>
<dbReference type="GO" id="GO:0016779">
    <property type="term" value="F:nucleotidyltransferase activity"/>
    <property type="evidence" value="ECO:0007669"/>
    <property type="project" value="UniProtKB-KW"/>
</dbReference>
<accession>A0A069CYI1</accession>
<protein>
    <submittedName>
        <fullName evidence="4">Glycerol-3-phosphate cytidylyltransferase</fullName>
    </submittedName>
</protein>
<evidence type="ECO:0000259" key="3">
    <source>
        <dbReference type="Pfam" id="PF01467"/>
    </source>
</evidence>
<keyword evidence="2 4" id="KW-0548">Nucleotidyltransferase</keyword>
<dbReference type="Pfam" id="PF01467">
    <property type="entry name" value="CTP_transf_like"/>
    <property type="match status" value="1"/>
</dbReference>
<evidence type="ECO:0000256" key="1">
    <source>
        <dbReference type="ARBA" id="ARBA00022679"/>
    </source>
</evidence>
<dbReference type="InterPro" id="IPR014729">
    <property type="entry name" value="Rossmann-like_a/b/a_fold"/>
</dbReference>
<evidence type="ECO:0000256" key="2">
    <source>
        <dbReference type="ARBA" id="ARBA00022695"/>
    </source>
</evidence>
<gene>
    <name evidence="4" type="ORF">JCM15093_279</name>
</gene>
<comment type="caution">
    <text evidence="4">The sequence shown here is derived from an EMBL/GenBank/DDBJ whole genome shotgun (WGS) entry which is preliminary data.</text>
</comment>
<dbReference type="RefSeq" id="WP_024995428.1">
    <property type="nucleotide sequence ID" value="NZ_ATZI01000001.1"/>
</dbReference>
<dbReference type="NCBIfam" id="TIGR00125">
    <property type="entry name" value="cyt_tran_rel"/>
    <property type="match status" value="1"/>
</dbReference>
<dbReference type="eggNOG" id="COG0615">
    <property type="taxonomic scope" value="Bacteria"/>
</dbReference>
<dbReference type="InterPro" id="IPR050385">
    <property type="entry name" value="Archaeal_FAD_synthase"/>
</dbReference>
<feature type="domain" description="Cytidyltransferase-like" evidence="3">
    <location>
        <begin position="12"/>
        <end position="136"/>
    </location>
</feature>
<dbReference type="SUPFAM" id="SSF52374">
    <property type="entry name" value="Nucleotidylyl transferase"/>
    <property type="match status" value="1"/>
</dbReference>